<feature type="domain" description="RCK C-terminal" evidence="11">
    <location>
        <begin position="473"/>
        <end position="558"/>
    </location>
</feature>
<dbReference type="Proteomes" id="UP000002207">
    <property type="component" value="Chromosome"/>
</dbReference>
<dbReference type="GO" id="GO:0006813">
    <property type="term" value="P:potassium ion transport"/>
    <property type="evidence" value="ECO:0007669"/>
    <property type="project" value="InterPro"/>
</dbReference>
<evidence type="ECO:0000256" key="8">
    <source>
        <dbReference type="ARBA" id="ARBA00023214"/>
    </source>
</evidence>
<keyword evidence="7" id="KW-0869">Chloride channel</keyword>
<evidence type="ECO:0000256" key="3">
    <source>
        <dbReference type="ARBA" id="ARBA00022692"/>
    </source>
</evidence>
<feature type="transmembrane region" description="Helical" evidence="10">
    <location>
        <begin position="243"/>
        <end position="265"/>
    </location>
</feature>
<dbReference type="Gene3D" id="1.10.3080.10">
    <property type="entry name" value="Clc chloride channel"/>
    <property type="match status" value="1"/>
</dbReference>
<sequence length="572" mass="61478">MAAWIERVELRRVVDAVVLGIVGAAAALAFHWMLQFCSWLFLRHIAGYLPPDIAGSIAPHSVAVPHWNWWIPVATTVGGLISGALVFTFAPEAEGHGTDTVVNAFHRKAGVIRARVAPLKMVASAITIGSGGSAGREGPTALIAAGFGTLYAKLFKRSDQERRFLILVGMAAGLSAVFRSPIGTAIFAVEVLYSAMEFESHILIYTLLASVVAYAVNGIFFGLQPLFHVPAHLLQPDYRAYPWYVFLGLASGIVAAILPMVFYGMRDLFHAIPCPRIFKPAIGGLCVGLIALYWPQVLGGGYGWMQMSIGGFLPLDILIALLFLKMLSLSFTVSSGGSGGVFAPSLFIGAMLGGILAAAFHEPAAGFAIVGMAAVFGAAARVPMATILMVCEMTGGYQLLVPAGLAVILAFLLQSWLTRHLRYHSLYEAQVQSYAQSPAHYVEEMNYAIDLIRSHRISSAKSLREMDIISLMQSGIPVTLHSGERMLLGEVQKNSPVANQPLSSIANCIPDKCLKVLAIFRENEVLLPHNDSILKEGDRLLLICEPETEALLKEKLLLPRGVPGPSPAAVPI</sequence>
<proteinExistence type="predicted"/>
<evidence type="ECO:0000259" key="11">
    <source>
        <dbReference type="PROSITE" id="PS51202"/>
    </source>
</evidence>
<dbReference type="GO" id="GO:0008324">
    <property type="term" value="F:monoatomic cation transmembrane transporter activity"/>
    <property type="evidence" value="ECO:0007669"/>
    <property type="project" value="InterPro"/>
</dbReference>
<dbReference type="InterPro" id="IPR014743">
    <property type="entry name" value="Cl-channel_core"/>
</dbReference>
<name>C1F0W1_ACIC5</name>
<evidence type="ECO:0000313" key="13">
    <source>
        <dbReference type="Proteomes" id="UP000002207"/>
    </source>
</evidence>
<keyword evidence="6 10" id="KW-0472">Membrane</keyword>
<dbReference type="GO" id="GO:0034707">
    <property type="term" value="C:chloride channel complex"/>
    <property type="evidence" value="ECO:0007669"/>
    <property type="project" value="UniProtKB-KW"/>
</dbReference>
<keyword evidence="2" id="KW-0813">Transport</keyword>
<evidence type="ECO:0000256" key="1">
    <source>
        <dbReference type="ARBA" id="ARBA00004141"/>
    </source>
</evidence>
<reference evidence="12 13" key="1">
    <citation type="journal article" date="2009" name="Appl. Environ. Microbiol.">
        <title>Three genomes from the phylum Acidobacteria provide insight into the lifestyles of these microorganisms in soils.</title>
        <authorList>
            <person name="Ward N.L."/>
            <person name="Challacombe J.F."/>
            <person name="Janssen P.H."/>
            <person name="Henrissat B."/>
            <person name="Coutinho P.M."/>
            <person name="Wu M."/>
            <person name="Xie G."/>
            <person name="Haft D.H."/>
            <person name="Sait M."/>
            <person name="Badger J."/>
            <person name="Barabote R.D."/>
            <person name="Bradley B."/>
            <person name="Brettin T.S."/>
            <person name="Brinkac L.M."/>
            <person name="Bruce D."/>
            <person name="Creasy T."/>
            <person name="Daugherty S.C."/>
            <person name="Davidsen T.M."/>
            <person name="DeBoy R.T."/>
            <person name="Detter J.C."/>
            <person name="Dodson R.J."/>
            <person name="Durkin A.S."/>
            <person name="Ganapathy A."/>
            <person name="Gwinn-Giglio M."/>
            <person name="Han C.S."/>
            <person name="Khouri H."/>
            <person name="Kiss H."/>
            <person name="Kothari S.P."/>
            <person name="Madupu R."/>
            <person name="Nelson K.E."/>
            <person name="Nelson W.C."/>
            <person name="Paulsen I."/>
            <person name="Penn K."/>
            <person name="Ren Q."/>
            <person name="Rosovitz M.J."/>
            <person name="Selengut J.D."/>
            <person name="Shrivastava S."/>
            <person name="Sullivan S.A."/>
            <person name="Tapia R."/>
            <person name="Thompson L.S."/>
            <person name="Watkins K.L."/>
            <person name="Yang Q."/>
            <person name="Yu C."/>
            <person name="Zafar N."/>
            <person name="Zhou L."/>
            <person name="Kuske C.R."/>
        </authorList>
    </citation>
    <scope>NUCLEOTIDE SEQUENCE [LARGE SCALE GENOMIC DNA]</scope>
    <source>
        <strain evidence="13">ATCC 51196 / DSM 11244 / BCRC 80197 / JCM 7670 / NBRC 15755 / NCIMB 13165 / 161</strain>
    </source>
</reference>
<dbReference type="PRINTS" id="PR00762">
    <property type="entry name" value="CLCHANNEL"/>
</dbReference>
<organism evidence="12 13">
    <name type="scientific">Acidobacterium capsulatum (strain ATCC 51196 / DSM 11244 / BCRC 80197 / JCM 7670 / NBRC 15755 / NCIMB 13165 / 161)</name>
    <dbReference type="NCBI Taxonomy" id="240015"/>
    <lineage>
        <taxon>Bacteria</taxon>
        <taxon>Pseudomonadati</taxon>
        <taxon>Acidobacteriota</taxon>
        <taxon>Terriglobia</taxon>
        <taxon>Terriglobales</taxon>
        <taxon>Acidobacteriaceae</taxon>
        <taxon>Acidobacterium</taxon>
    </lineage>
</organism>
<feature type="transmembrane region" description="Helical" evidence="10">
    <location>
        <begin position="307"/>
        <end position="329"/>
    </location>
</feature>
<dbReference type="PANTHER" id="PTHR43427:SF6">
    <property type="entry name" value="CHLORIDE CHANNEL PROTEIN CLC-E"/>
    <property type="match status" value="1"/>
</dbReference>
<feature type="transmembrane region" description="Helical" evidence="10">
    <location>
        <begin position="12"/>
        <end position="34"/>
    </location>
</feature>
<evidence type="ECO:0000256" key="10">
    <source>
        <dbReference type="SAM" id="Phobius"/>
    </source>
</evidence>
<keyword evidence="3 10" id="KW-0812">Transmembrane</keyword>
<dbReference type="STRING" id="240015.ACP_0460"/>
<dbReference type="RefSeq" id="WP_012680852.1">
    <property type="nucleotide sequence ID" value="NC_012483.1"/>
</dbReference>
<dbReference type="AlphaFoldDB" id="C1F0W1"/>
<dbReference type="Gene3D" id="3.30.70.1450">
    <property type="entry name" value="Regulator of K+ conductance, C-terminal domain"/>
    <property type="match status" value="1"/>
</dbReference>
<dbReference type="eggNOG" id="COG0038">
    <property type="taxonomic scope" value="Bacteria"/>
</dbReference>
<keyword evidence="4 10" id="KW-1133">Transmembrane helix</keyword>
<keyword evidence="5" id="KW-0406">Ion transport</keyword>
<gene>
    <name evidence="12" type="ordered locus">ACP_0460</name>
</gene>
<dbReference type="InterPro" id="IPR036721">
    <property type="entry name" value="RCK_C_sf"/>
</dbReference>
<dbReference type="InParanoid" id="C1F0W1"/>
<feature type="transmembrane region" description="Helical" evidence="10">
    <location>
        <begin position="396"/>
        <end position="417"/>
    </location>
</feature>
<evidence type="ECO:0000256" key="6">
    <source>
        <dbReference type="ARBA" id="ARBA00023136"/>
    </source>
</evidence>
<evidence type="ECO:0000256" key="9">
    <source>
        <dbReference type="ARBA" id="ARBA00023303"/>
    </source>
</evidence>
<dbReference type="PROSITE" id="PS51202">
    <property type="entry name" value="RCK_C"/>
    <property type="match status" value="1"/>
</dbReference>
<keyword evidence="9" id="KW-0407">Ion channel</keyword>
<dbReference type="SUPFAM" id="SSF81340">
    <property type="entry name" value="Clc chloride channel"/>
    <property type="match status" value="1"/>
</dbReference>
<evidence type="ECO:0000256" key="7">
    <source>
        <dbReference type="ARBA" id="ARBA00023173"/>
    </source>
</evidence>
<dbReference type="HOGENOM" id="CLU_015263_5_3_0"/>
<evidence type="ECO:0000256" key="2">
    <source>
        <dbReference type="ARBA" id="ARBA00022448"/>
    </source>
</evidence>
<dbReference type="KEGG" id="aca:ACP_0460"/>
<feature type="transmembrane region" description="Helical" evidence="10">
    <location>
        <begin position="367"/>
        <end position="390"/>
    </location>
</feature>
<keyword evidence="8" id="KW-0868">Chloride</keyword>
<feature type="transmembrane region" description="Helical" evidence="10">
    <location>
        <begin position="164"/>
        <end position="182"/>
    </location>
</feature>
<comment type="subcellular location">
    <subcellularLocation>
        <location evidence="1">Membrane</location>
        <topology evidence="1">Multi-pass membrane protein</topology>
    </subcellularLocation>
</comment>
<dbReference type="Pfam" id="PF02080">
    <property type="entry name" value="TrkA_C"/>
    <property type="match status" value="1"/>
</dbReference>
<dbReference type="FunCoup" id="C1F0W1">
    <property type="interactions" value="66"/>
</dbReference>
<feature type="transmembrane region" description="Helical" evidence="10">
    <location>
        <begin position="341"/>
        <end position="360"/>
    </location>
</feature>
<feature type="transmembrane region" description="Helical" evidence="10">
    <location>
        <begin position="277"/>
        <end position="295"/>
    </location>
</feature>
<dbReference type="InterPro" id="IPR001807">
    <property type="entry name" value="ClC"/>
</dbReference>
<dbReference type="Pfam" id="PF00654">
    <property type="entry name" value="Voltage_CLC"/>
    <property type="match status" value="1"/>
</dbReference>
<feature type="transmembrane region" description="Helical" evidence="10">
    <location>
        <begin position="202"/>
        <end position="223"/>
    </location>
</feature>
<accession>C1F0W1</accession>
<dbReference type="InterPro" id="IPR050368">
    <property type="entry name" value="ClC-type_chloride_channel"/>
</dbReference>
<keyword evidence="13" id="KW-1185">Reference proteome</keyword>
<protein>
    <submittedName>
        <fullName evidence="12">Chloride transporter, ClC family</fullName>
    </submittedName>
</protein>
<dbReference type="GO" id="GO:0005254">
    <property type="term" value="F:chloride channel activity"/>
    <property type="evidence" value="ECO:0007669"/>
    <property type="project" value="UniProtKB-KW"/>
</dbReference>
<dbReference type="CDD" id="cd00400">
    <property type="entry name" value="Voltage_gated_ClC"/>
    <property type="match status" value="1"/>
</dbReference>
<dbReference type="InterPro" id="IPR006037">
    <property type="entry name" value="RCK_C"/>
</dbReference>
<evidence type="ECO:0000256" key="5">
    <source>
        <dbReference type="ARBA" id="ARBA00023065"/>
    </source>
</evidence>
<feature type="transmembrane region" description="Helical" evidence="10">
    <location>
        <begin position="69"/>
        <end position="90"/>
    </location>
</feature>
<evidence type="ECO:0000256" key="4">
    <source>
        <dbReference type="ARBA" id="ARBA00022989"/>
    </source>
</evidence>
<evidence type="ECO:0000313" key="12">
    <source>
        <dbReference type="EMBL" id="ACO34229.1"/>
    </source>
</evidence>
<dbReference type="PANTHER" id="PTHR43427">
    <property type="entry name" value="CHLORIDE CHANNEL PROTEIN CLC-E"/>
    <property type="match status" value="1"/>
</dbReference>
<dbReference type="SUPFAM" id="SSF116726">
    <property type="entry name" value="TrkA C-terminal domain-like"/>
    <property type="match status" value="1"/>
</dbReference>
<dbReference type="EMBL" id="CP001472">
    <property type="protein sequence ID" value="ACO34229.1"/>
    <property type="molecule type" value="Genomic_DNA"/>
</dbReference>